<dbReference type="GO" id="GO:0016787">
    <property type="term" value="F:hydrolase activity"/>
    <property type="evidence" value="ECO:0007669"/>
    <property type="project" value="UniProtKB-KW"/>
</dbReference>
<dbReference type="OrthoDB" id="9801763at2"/>
<sequence>MANGLNGPRRAAASGAARSLVVLLHGYGADGEDLIGLGDALAGVLPDAVFIAPNAPEPCRVNPMGRQWFPISWIDGCSEAEMNAGFAAAADLLQAWLVGAMAAEGVAPAATALVGFSQGTMMSLHVGPRLSEPLAGVVGFSGRLADPAQRPVSRPPVLLIHGDRDEVIPVAALDETRAGLAAHGFAVRWHVSRGVGHGIAPDGLQLAARFLAERLGSGVAAPA</sequence>
<dbReference type="PANTHER" id="PTHR10655">
    <property type="entry name" value="LYSOPHOSPHOLIPASE-RELATED"/>
    <property type="match status" value="1"/>
</dbReference>
<gene>
    <name evidence="4" type="ORF">SAMN05444370_102513</name>
</gene>
<reference evidence="4 5" key="1">
    <citation type="submission" date="2016-10" db="EMBL/GenBank/DDBJ databases">
        <authorList>
            <person name="de Groot N.N."/>
        </authorList>
    </citation>
    <scope>NUCLEOTIDE SEQUENCE [LARGE SCALE GENOMIC DNA]</scope>
    <source>
        <strain evidence="4 5">DSM 15345</strain>
    </source>
</reference>
<dbReference type="RefSeq" id="WP_093249782.1">
    <property type="nucleotide sequence ID" value="NZ_FNQM01000002.1"/>
</dbReference>
<dbReference type="Pfam" id="PF02230">
    <property type="entry name" value="Abhydrolase_2"/>
    <property type="match status" value="1"/>
</dbReference>
<dbReference type="PANTHER" id="PTHR10655:SF17">
    <property type="entry name" value="LYSOPHOSPHOLIPASE-LIKE PROTEIN 1"/>
    <property type="match status" value="1"/>
</dbReference>
<dbReference type="InterPro" id="IPR029058">
    <property type="entry name" value="AB_hydrolase_fold"/>
</dbReference>
<name>A0A1H3XPE2_9RHOB</name>
<dbReference type="InterPro" id="IPR050565">
    <property type="entry name" value="LYPA1-2/EST-like"/>
</dbReference>
<protein>
    <submittedName>
        <fullName evidence="4">Phospholipase/carboxylesterase</fullName>
    </submittedName>
</protein>
<accession>A0A1H3XPE2</accession>
<evidence type="ECO:0000256" key="2">
    <source>
        <dbReference type="ARBA" id="ARBA00022801"/>
    </source>
</evidence>
<dbReference type="Gene3D" id="3.40.50.1820">
    <property type="entry name" value="alpha/beta hydrolase"/>
    <property type="match status" value="1"/>
</dbReference>
<proteinExistence type="inferred from homology"/>
<dbReference type="STRING" id="89524.SAMN05444370_102513"/>
<keyword evidence="5" id="KW-1185">Reference proteome</keyword>
<keyword evidence="2" id="KW-0378">Hydrolase</keyword>
<comment type="similarity">
    <text evidence="1">Belongs to the AB hydrolase superfamily. AB hydrolase 2 family.</text>
</comment>
<organism evidence="4 5">
    <name type="scientific">Rubrimonas cliftonensis</name>
    <dbReference type="NCBI Taxonomy" id="89524"/>
    <lineage>
        <taxon>Bacteria</taxon>
        <taxon>Pseudomonadati</taxon>
        <taxon>Pseudomonadota</taxon>
        <taxon>Alphaproteobacteria</taxon>
        <taxon>Rhodobacterales</taxon>
        <taxon>Paracoccaceae</taxon>
        <taxon>Rubrimonas</taxon>
    </lineage>
</organism>
<dbReference type="EMBL" id="FNQM01000002">
    <property type="protein sequence ID" value="SEA01216.1"/>
    <property type="molecule type" value="Genomic_DNA"/>
</dbReference>
<dbReference type="AlphaFoldDB" id="A0A1H3XPE2"/>
<feature type="domain" description="Phospholipase/carboxylesterase/thioesterase" evidence="3">
    <location>
        <begin position="13"/>
        <end position="212"/>
    </location>
</feature>
<evidence type="ECO:0000313" key="5">
    <source>
        <dbReference type="Proteomes" id="UP000198703"/>
    </source>
</evidence>
<dbReference type="InterPro" id="IPR003140">
    <property type="entry name" value="PLipase/COase/thioEstase"/>
</dbReference>
<dbReference type="Proteomes" id="UP000198703">
    <property type="component" value="Unassembled WGS sequence"/>
</dbReference>
<evidence type="ECO:0000256" key="1">
    <source>
        <dbReference type="ARBA" id="ARBA00006499"/>
    </source>
</evidence>
<evidence type="ECO:0000313" key="4">
    <source>
        <dbReference type="EMBL" id="SEA01216.1"/>
    </source>
</evidence>
<evidence type="ECO:0000259" key="3">
    <source>
        <dbReference type="Pfam" id="PF02230"/>
    </source>
</evidence>
<dbReference type="SUPFAM" id="SSF53474">
    <property type="entry name" value="alpha/beta-Hydrolases"/>
    <property type="match status" value="1"/>
</dbReference>